<feature type="domain" description="Peptidoglycan hydrolase PcsB coiled-coil" evidence="5">
    <location>
        <begin position="104"/>
        <end position="176"/>
    </location>
</feature>
<feature type="region of interest" description="Disordered" evidence="3">
    <location>
        <begin position="299"/>
        <end position="338"/>
    </location>
</feature>
<evidence type="ECO:0000256" key="2">
    <source>
        <dbReference type="SAM" id="Coils"/>
    </source>
</evidence>
<sequence length="431" mass="46414">MKKKKLFSLVLATMLTAATVLPCYGASTKEKISNAQAEQAAAQSQLDSIQSRIDELNSKKGQSEEYLSELNQQLDDLQNRLQELQDQYDAKQNELVQIQADLEDAKAKEEEQYEAMKLRIQYMYENSSGNGYMAMLFSSKSISELISRAEYIQKISDFDRDLMQEYEDTVDQVKEKETQVQEEQAAIVELQQQSSDQQEAIQELYAAAYQELRTYSAELDDAKSSESALVDEINSKADAINDLIRQAKEEEIAAQKKAEEEAAAAAAAQQAAAEAEAEAARKQAAEAARVAAAEAANAAAKADTDTSSSSGSSSSDSSASSTTTGSPSASDTSSSSSSGTYLGRFKLTGYCSCSICTGQWSGGSTASGTTPTAGRTIAMGGVPFGTKLMINGQVYTVEDRGTAYGHVDIFCSSHSEALSFGVQYADVYQLS</sequence>
<protein>
    <submittedName>
        <fullName evidence="6">Peptidoglycan DL-endopeptidase CwlO</fullName>
        <ecNumber evidence="6">3.4.-.-</ecNumber>
    </submittedName>
</protein>
<evidence type="ECO:0000313" key="6">
    <source>
        <dbReference type="EMBL" id="CUO70900.1"/>
    </source>
</evidence>
<dbReference type="Gene3D" id="6.10.250.3150">
    <property type="match status" value="1"/>
</dbReference>
<keyword evidence="1 4" id="KW-0732">Signal</keyword>
<evidence type="ECO:0000256" key="1">
    <source>
        <dbReference type="ARBA" id="ARBA00022729"/>
    </source>
</evidence>
<evidence type="ECO:0000256" key="3">
    <source>
        <dbReference type="SAM" id="MobiDB-lite"/>
    </source>
</evidence>
<reference evidence="6 7" key="1">
    <citation type="submission" date="2015-09" db="EMBL/GenBank/DDBJ databases">
        <authorList>
            <consortium name="Pathogen Informatics"/>
        </authorList>
    </citation>
    <scope>NUCLEOTIDE SEQUENCE [LARGE SCALE GENOMIC DNA]</scope>
    <source>
        <strain evidence="6 7">2789STDY5834885</strain>
    </source>
</reference>
<keyword evidence="2" id="KW-0175">Coiled coil</keyword>
<feature type="coiled-coil region" evidence="2">
    <location>
        <begin position="32"/>
        <end position="119"/>
    </location>
</feature>
<proteinExistence type="predicted"/>
<dbReference type="Proteomes" id="UP000095709">
    <property type="component" value="Unassembled WGS sequence"/>
</dbReference>
<dbReference type="InterPro" id="IPR059180">
    <property type="entry name" value="3D_YorM"/>
</dbReference>
<dbReference type="RefSeq" id="WP_055265090.1">
    <property type="nucleotide sequence ID" value="NZ_CZAL01000001.1"/>
</dbReference>
<dbReference type="AlphaFoldDB" id="A0A174HCM5"/>
<dbReference type="GO" id="GO:0017056">
    <property type="term" value="F:structural constituent of nuclear pore"/>
    <property type="evidence" value="ECO:0007669"/>
    <property type="project" value="TreeGrafter"/>
</dbReference>
<feature type="signal peptide" evidence="4">
    <location>
        <begin position="1"/>
        <end position="25"/>
    </location>
</feature>
<dbReference type="InterPro" id="IPR057309">
    <property type="entry name" value="PcsB_CC"/>
</dbReference>
<gene>
    <name evidence="6" type="primary">cwlO_1</name>
    <name evidence="6" type="ORF">ERS852498_00296</name>
</gene>
<dbReference type="GO" id="GO:0006406">
    <property type="term" value="P:mRNA export from nucleus"/>
    <property type="evidence" value="ECO:0007669"/>
    <property type="project" value="TreeGrafter"/>
</dbReference>
<keyword evidence="6" id="KW-0378">Hydrolase</keyword>
<feature type="coiled-coil region" evidence="2">
    <location>
        <begin position="163"/>
        <end position="290"/>
    </location>
</feature>
<evidence type="ECO:0000259" key="5">
    <source>
        <dbReference type="Pfam" id="PF24568"/>
    </source>
</evidence>
<feature type="chain" id="PRO_5038661350" evidence="4">
    <location>
        <begin position="26"/>
        <end position="431"/>
    </location>
</feature>
<evidence type="ECO:0000256" key="4">
    <source>
        <dbReference type="SAM" id="SignalP"/>
    </source>
</evidence>
<dbReference type="CDD" id="cd14667">
    <property type="entry name" value="3D_containing_proteins"/>
    <property type="match status" value="1"/>
</dbReference>
<organism evidence="6 7">
    <name type="scientific">Fusicatenibacter saccharivorans</name>
    <dbReference type="NCBI Taxonomy" id="1150298"/>
    <lineage>
        <taxon>Bacteria</taxon>
        <taxon>Bacillati</taxon>
        <taxon>Bacillota</taxon>
        <taxon>Clostridia</taxon>
        <taxon>Lachnospirales</taxon>
        <taxon>Lachnospiraceae</taxon>
        <taxon>Fusicatenibacter</taxon>
    </lineage>
</organism>
<dbReference type="Pfam" id="PF24568">
    <property type="entry name" value="CC_PcsB"/>
    <property type="match status" value="1"/>
</dbReference>
<evidence type="ECO:0000313" key="7">
    <source>
        <dbReference type="Proteomes" id="UP000095709"/>
    </source>
</evidence>
<dbReference type="PANTHER" id="PTHR18898">
    <property type="entry name" value="NUCLEOPROTEIN TPR-RELATED"/>
    <property type="match status" value="1"/>
</dbReference>
<dbReference type="EC" id="3.4.-.-" evidence="6"/>
<dbReference type="PANTHER" id="PTHR18898:SF2">
    <property type="entry name" value="NUCLEOPROTEIN TPR"/>
    <property type="match status" value="1"/>
</dbReference>
<accession>A0A174HCM5</accession>
<name>A0A174HCM5_9FIRM</name>
<dbReference type="GO" id="GO:0016787">
    <property type="term" value="F:hydrolase activity"/>
    <property type="evidence" value="ECO:0007669"/>
    <property type="project" value="UniProtKB-KW"/>
</dbReference>
<dbReference type="EMBL" id="CZAL01000001">
    <property type="protein sequence ID" value="CUO70900.1"/>
    <property type="molecule type" value="Genomic_DNA"/>
</dbReference>